<dbReference type="EMBL" id="PVWK01000012">
    <property type="protein sequence ID" value="PSB34685.1"/>
    <property type="molecule type" value="Genomic_DNA"/>
</dbReference>
<dbReference type="Proteomes" id="UP000239576">
    <property type="component" value="Unassembled WGS sequence"/>
</dbReference>
<dbReference type="AlphaFoldDB" id="A0A2T1EPP1"/>
<keyword evidence="4" id="KW-1185">Reference proteome</keyword>
<evidence type="ECO:0000256" key="2">
    <source>
        <dbReference type="SAM" id="Phobius"/>
    </source>
</evidence>
<feature type="region of interest" description="Disordered" evidence="1">
    <location>
        <begin position="286"/>
        <end position="306"/>
    </location>
</feature>
<organism evidence="3 4">
    <name type="scientific">Stenomitos frigidus ULC18</name>
    <dbReference type="NCBI Taxonomy" id="2107698"/>
    <lineage>
        <taxon>Bacteria</taxon>
        <taxon>Bacillati</taxon>
        <taxon>Cyanobacteriota</taxon>
        <taxon>Cyanophyceae</taxon>
        <taxon>Leptolyngbyales</taxon>
        <taxon>Leptolyngbyaceae</taxon>
        <taxon>Stenomitos</taxon>
    </lineage>
</organism>
<gene>
    <name evidence="3" type="ORF">C7B82_01915</name>
</gene>
<feature type="region of interest" description="Disordered" evidence="1">
    <location>
        <begin position="209"/>
        <end position="234"/>
    </location>
</feature>
<name>A0A2T1EPP1_9CYAN</name>
<accession>A0A2T1EPP1</accession>
<keyword evidence="2" id="KW-0472">Membrane</keyword>
<protein>
    <submittedName>
        <fullName evidence="3">Uncharacterized protein</fullName>
    </submittedName>
</protein>
<comment type="caution">
    <text evidence="3">The sequence shown here is derived from an EMBL/GenBank/DDBJ whole genome shotgun (WGS) entry which is preliminary data.</text>
</comment>
<feature type="compositionally biased region" description="Basic and acidic residues" evidence="1">
    <location>
        <begin position="87"/>
        <end position="97"/>
    </location>
</feature>
<evidence type="ECO:0000313" key="3">
    <source>
        <dbReference type="EMBL" id="PSB34685.1"/>
    </source>
</evidence>
<keyword evidence="2" id="KW-0812">Transmembrane</keyword>
<evidence type="ECO:0000313" key="4">
    <source>
        <dbReference type="Proteomes" id="UP000239576"/>
    </source>
</evidence>
<feature type="transmembrane region" description="Helical" evidence="2">
    <location>
        <begin position="391"/>
        <end position="407"/>
    </location>
</feature>
<keyword evidence="2" id="KW-1133">Transmembrane helix</keyword>
<dbReference type="RefSeq" id="WP_106254627.1">
    <property type="nucleotide sequence ID" value="NZ_CAWNSW010000025.1"/>
</dbReference>
<feature type="transmembrane region" description="Helical" evidence="2">
    <location>
        <begin position="366"/>
        <end position="385"/>
    </location>
</feature>
<reference evidence="4" key="1">
    <citation type="submission" date="2018-02" db="EMBL/GenBank/DDBJ databases">
        <authorList>
            <person name="Moore K."/>
            <person name="Momper L."/>
        </authorList>
    </citation>
    <scope>NUCLEOTIDE SEQUENCE [LARGE SCALE GENOMIC DNA]</scope>
    <source>
        <strain evidence="4">ULC18</strain>
    </source>
</reference>
<sequence length="409" mass="45131">MDELQARIRTRRSLQTDRNLAEQPYPEFEYSDDAPRQGEANVVEMPHRQVQESLSDSPPTQRSAAKLQQGAKQKPATASQNAFSFRQMRDGHQQPYIDELKRLEAQAERINQLLAELKRKKARAETAELSKGETATPKKRTAKGSKPSSRSPQREVSPMPAQDDDTAALEAQAERIKQLLTELETAIVQGEAMPQSDTIAQSPIAQGMGENHAQPLDQPASVTPLSPASNPASFASDTYRYASNTRPFSVSSQVTPEADQKAQQEATATAQALRYLASRDVSQPVEPTIGATHHEPRRTAARSRTSQPMAGLSSMRRYGLQLRQFLQMPQKSFDKVGDAVLWIVLAAAIRVGARFLLALFPPLSPVFMLLMFAPAVLAVYLVLFVPKAGFVSIYRLFLIMLGLLLGGRL</sequence>
<feature type="compositionally biased region" description="Polar residues" evidence="1">
    <location>
        <begin position="51"/>
        <end position="63"/>
    </location>
</feature>
<evidence type="ECO:0000256" key="1">
    <source>
        <dbReference type="SAM" id="MobiDB-lite"/>
    </source>
</evidence>
<reference evidence="3 4" key="2">
    <citation type="submission" date="2018-03" db="EMBL/GenBank/DDBJ databases">
        <title>The ancient ancestry and fast evolution of plastids.</title>
        <authorList>
            <person name="Moore K.R."/>
            <person name="Magnabosco C."/>
            <person name="Momper L."/>
            <person name="Gold D.A."/>
            <person name="Bosak T."/>
            <person name="Fournier G.P."/>
        </authorList>
    </citation>
    <scope>NUCLEOTIDE SEQUENCE [LARGE SCALE GENOMIC DNA]</scope>
    <source>
        <strain evidence="3 4">ULC18</strain>
    </source>
</reference>
<proteinExistence type="predicted"/>
<feature type="compositionally biased region" description="Polar residues" evidence="1">
    <location>
        <begin position="220"/>
        <end position="234"/>
    </location>
</feature>
<feature type="region of interest" description="Disordered" evidence="1">
    <location>
        <begin position="119"/>
        <end position="173"/>
    </location>
</feature>
<feature type="region of interest" description="Disordered" evidence="1">
    <location>
        <begin position="1"/>
        <end position="97"/>
    </location>
</feature>